<dbReference type="PANTHER" id="PTHR30024">
    <property type="entry name" value="ALIPHATIC SULFONATES-BINDING PROTEIN-RELATED"/>
    <property type="match status" value="1"/>
</dbReference>
<dbReference type="Gene3D" id="3.40.190.10">
    <property type="entry name" value="Periplasmic binding protein-like II"/>
    <property type="match status" value="2"/>
</dbReference>
<evidence type="ECO:0000313" key="2">
    <source>
        <dbReference type="Proteomes" id="UP000510721"/>
    </source>
</evidence>
<sequence>MRKQSTALKTGIAAFFSTVLATSSLADDPSLPTRVPPGVKIVLADDANNAASLLRLSGEYDKLAADVSFANFTSGPLRLEAIRAGAAQVGAVGDVPPILAHFSGADVVIVGVVVTEGPTTIIATAPDSGIKELKDLKGKKVGINPGTAQQAIVFRNLRATGLTPEDIVPINLGLAEFADALRAGQIDAAVLKQPDRARYLKSVPGTGATEIASAGDGNKNLKILYASKTALADPSQAAAIRDLVVHWYRAHLWKNDNAETWAKQYLIKDQRLSEEDAKSVIDAETGKTYIPGWKTEIIPRQQDTINLLQAAGNFKGKELKAEDEFDHRFDGLNNESKSAAELHPDG</sequence>
<proteinExistence type="predicted"/>
<reference evidence="1 2" key="1">
    <citation type="submission" date="2019-06" db="EMBL/GenBank/DDBJ databases">
        <title>Complete genome sequence of Ensifer mexicanus ITTG R7 isolated from nodules of Acacia angustissima (Mill.) Kuntze.</title>
        <authorList>
            <person name="Rincon-Rosales R."/>
            <person name="Rogel M.A."/>
            <person name="Guerrero G."/>
            <person name="Rincon-Molina C.I."/>
            <person name="Lopez-Lopez A."/>
            <person name="Martinez-Romero E."/>
        </authorList>
    </citation>
    <scope>NUCLEOTIDE SEQUENCE [LARGE SCALE GENOMIC DNA]</scope>
    <source>
        <strain evidence="1 2">ITTG R7</strain>
    </source>
</reference>
<organism evidence="1 2">
    <name type="scientific">Sinorhizobium mexicanum</name>
    <dbReference type="NCBI Taxonomy" id="375549"/>
    <lineage>
        <taxon>Bacteria</taxon>
        <taxon>Pseudomonadati</taxon>
        <taxon>Pseudomonadota</taxon>
        <taxon>Alphaproteobacteria</taxon>
        <taxon>Hyphomicrobiales</taxon>
        <taxon>Rhizobiaceae</taxon>
        <taxon>Sinorhizobium/Ensifer group</taxon>
        <taxon>Sinorhizobium</taxon>
    </lineage>
</organism>
<dbReference type="InterPro" id="IPR015168">
    <property type="entry name" value="SsuA/THI5"/>
</dbReference>
<accession>A0A859QEH1</accession>
<evidence type="ECO:0000313" key="1">
    <source>
        <dbReference type="EMBL" id="QLL60015.1"/>
    </source>
</evidence>
<dbReference type="EMBL" id="CP041238">
    <property type="protein sequence ID" value="QLL60015.1"/>
    <property type="molecule type" value="Genomic_DNA"/>
</dbReference>
<dbReference type="SUPFAM" id="SSF53850">
    <property type="entry name" value="Periplasmic binding protein-like II"/>
    <property type="match status" value="1"/>
</dbReference>
<dbReference type="AlphaFoldDB" id="A0A859QEH1"/>
<keyword evidence="2" id="KW-1185">Reference proteome</keyword>
<protein>
    <submittedName>
        <fullName evidence="1">Transporter substrate-binding domain-containing protein</fullName>
    </submittedName>
</protein>
<name>A0A859QEH1_9HYPH</name>
<dbReference type="Proteomes" id="UP000510721">
    <property type="component" value="Chromosome"/>
</dbReference>
<dbReference type="KEGG" id="emx:FKV68_00455"/>
<dbReference type="Pfam" id="PF09084">
    <property type="entry name" value="NMT1"/>
    <property type="match status" value="1"/>
</dbReference>
<dbReference type="RefSeq" id="WP_180939609.1">
    <property type="nucleotide sequence ID" value="NZ_CP041238.1"/>
</dbReference>
<dbReference type="PANTHER" id="PTHR30024:SF42">
    <property type="entry name" value="ALIPHATIC SULFONATES-BINDING PROTEIN-RELATED"/>
    <property type="match status" value="1"/>
</dbReference>
<gene>
    <name evidence="1" type="ORF">FKV68_00455</name>
</gene>